<dbReference type="AlphaFoldDB" id="A0A7W9KPW1"/>
<proteinExistence type="predicted"/>
<dbReference type="GO" id="GO:0019566">
    <property type="term" value="P:arabinose metabolic process"/>
    <property type="evidence" value="ECO:0007669"/>
    <property type="project" value="InterPro"/>
</dbReference>
<name>A0A7W9KPW1_9PSEU</name>
<feature type="domain" description="Alpha-L-arabinofuranosidase B catalytic" evidence="3">
    <location>
        <begin position="8"/>
        <end position="97"/>
    </location>
</feature>
<dbReference type="PANTHER" id="PTHR39447:SF2">
    <property type="entry name" value="ALPHA-L-ARABINOFURANOSIDASE B"/>
    <property type="match status" value="1"/>
</dbReference>
<keyword evidence="5" id="KW-1185">Reference proteome</keyword>
<feature type="region of interest" description="Disordered" evidence="2">
    <location>
        <begin position="103"/>
        <end position="139"/>
    </location>
</feature>
<gene>
    <name evidence="4" type="ORF">BJ998_007745</name>
</gene>
<feature type="disulfide bond" evidence="1">
    <location>
        <begin position="15"/>
        <end position="16"/>
    </location>
</feature>
<dbReference type="GO" id="GO:0045490">
    <property type="term" value="P:pectin catabolic process"/>
    <property type="evidence" value="ECO:0007669"/>
    <property type="project" value="TreeGrafter"/>
</dbReference>
<feature type="compositionally biased region" description="Basic residues" evidence="2">
    <location>
        <begin position="103"/>
        <end position="114"/>
    </location>
</feature>
<dbReference type="Pfam" id="PF09206">
    <property type="entry name" value="ArabFuran-catal"/>
    <property type="match status" value="1"/>
</dbReference>
<dbReference type="InterPro" id="IPR015289">
    <property type="entry name" value="A-L-arabinofuranosidase_B_cat"/>
</dbReference>
<dbReference type="GO" id="GO:0031221">
    <property type="term" value="P:arabinan metabolic process"/>
    <property type="evidence" value="ECO:0007669"/>
    <property type="project" value="InterPro"/>
</dbReference>
<protein>
    <recommendedName>
        <fullName evidence="3">Alpha-L-arabinofuranosidase B catalytic domain-containing protein</fullName>
    </recommendedName>
</protein>
<accession>A0A7W9KPW1</accession>
<dbReference type="SUPFAM" id="SSF49899">
    <property type="entry name" value="Concanavalin A-like lectins/glucanases"/>
    <property type="match status" value="1"/>
</dbReference>
<evidence type="ECO:0000256" key="1">
    <source>
        <dbReference type="PIRSR" id="PIRSR638964-3"/>
    </source>
</evidence>
<comment type="caution">
    <text evidence="4">The sequence shown here is derived from an EMBL/GenBank/DDBJ whole genome shotgun (WGS) entry which is preliminary data.</text>
</comment>
<dbReference type="InterPro" id="IPR038964">
    <property type="entry name" value="ABFB"/>
</dbReference>
<evidence type="ECO:0000259" key="3">
    <source>
        <dbReference type="Pfam" id="PF09206"/>
    </source>
</evidence>
<dbReference type="EMBL" id="JACHIR010000001">
    <property type="protein sequence ID" value="MBB5896549.1"/>
    <property type="molecule type" value="Genomic_DNA"/>
</dbReference>
<reference evidence="4 5" key="1">
    <citation type="submission" date="2020-08" db="EMBL/GenBank/DDBJ databases">
        <title>Sequencing the genomes of 1000 actinobacteria strains.</title>
        <authorList>
            <person name="Klenk H.-P."/>
        </authorList>
    </citation>
    <scope>NUCLEOTIDE SEQUENCE [LARGE SCALE GENOMIC DNA]</scope>
    <source>
        <strain evidence="4 5">DSM 43851</strain>
    </source>
</reference>
<evidence type="ECO:0000313" key="4">
    <source>
        <dbReference type="EMBL" id="MBB5896549.1"/>
    </source>
</evidence>
<dbReference type="InterPro" id="IPR013320">
    <property type="entry name" value="ConA-like_dom_sf"/>
</dbReference>
<dbReference type="Proteomes" id="UP000585638">
    <property type="component" value="Unassembled WGS sequence"/>
</dbReference>
<evidence type="ECO:0000256" key="2">
    <source>
        <dbReference type="SAM" id="MobiDB-lite"/>
    </source>
</evidence>
<dbReference type="GO" id="GO:0046556">
    <property type="term" value="F:alpha-L-arabinofuranosidase activity"/>
    <property type="evidence" value="ECO:0007669"/>
    <property type="project" value="InterPro"/>
</dbReference>
<keyword evidence="1" id="KW-1015">Disulfide bond</keyword>
<dbReference type="PANTHER" id="PTHR39447">
    <property type="entry name" value="ALPHA-L-ARABINOFURANOSIDASE B"/>
    <property type="match status" value="1"/>
</dbReference>
<evidence type="ECO:0000313" key="5">
    <source>
        <dbReference type="Proteomes" id="UP000585638"/>
    </source>
</evidence>
<organism evidence="4 5">
    <name type="scientific">Kutzneria kofuensis</name>
    <dbReference type="NCBI Taxonomy" id="103725"/>
    <lineage>
        <taxon>Bacteria</taxon>
        <taxon>Bacillati</taxon>
        <taxon>Actinomycetota</taxon>
        <taxon>Actinomycetes</taxon>
        <taxon>Pseudonocardiales</taxon>
        <taxon>Pseudonocardiaceae</taxon>
        <taxon>Kutzneria</taxon>
    </lineage>
</organism>
<sequence length="139" mass="15264">MFVTPGIGYRYDNGCCFDYGNVETTNNDDGNGTMEAIHFGNASYWDTGAGSGPWIMADLENGLLSGSDVNSPNPGGSTINRRYTTTMIEGGSNQWAILPLPRRERRLHRRRRSRPALGLQRPAQPAVAPRLTPAESNHE</sequence>
<dbReference type="Gene3D" id="2.60.120.200">
    <property type="match status" value="1"/>
</dbReference>